<dbReference type="RefSeq" id="WP_147028703.1">
    <property type="nucleotide sequence ID" value="NZ_BJZU01000142.1"/>
</dbReference>
<accession>A0A512JB83</accession>
<dbReference type="EMBL" id="BJZU01000142">
    <property type="protein sequence ID" value="GEP07230.1"/>
    <property type="molecule type" value="Genomic_DNA"/>
</dbReference>
<dbReference type="OrthoDB" id="7998831at2"/>
<evidence type="ECO:0000313" key="1">
    <source>
        <dbReference type="EMBL" id="GEP07230.1"/>
    </source>
</evidence>
<dbReference type="AlphaFoldDB" id="A0A512JB83"/>
<gene>
    <name evidence="1" type="ORF">MOX02_52680</name>
</gene>
<name>A0A512JB83_9HYPH</name>
<reference evidence="1 2" key="1">
    <citation type="submission" date="2019-07" db="EMBL/GenBank/DDBJ databases">
        <title>Whole genome shotgun sequence of Methylobacterium oxalidis NBRC 107715.</title>
        <authorList>
            <person name="Hosoyama A."/>
            <person name="Uohara A."/>
            <person name="Ohji S."/>
            <person name="Ichikawa N."/>
        </authorList>
    </citation>
    <scope>NUCLEOTIDE SEQUENCE [LARGE SCALE GENOMIC DNA]</scope>
    <source>
        <strain evidence="1 2">NBRC 107715</strain>
    </source>
</reference>
<organism evidence="1 2">
    <name type="scientific">Methylobacterium oxalidis</name>
    <dbReference type="NCBI Taxonomy" id="944322"/>
    <lineage>
        <taxon>Bacteria</taxon>
        <taxon>Pseudomonadati</taxon>
        <taxon>Pseudomonadota</taxon>
        <taxon>Alphaproteobacteria</taxon>
        <taxon>Hyphomicrobiales</taxon>
        <taxon>Methylobacteriaceae</taxon>
        <taxon>Methylobacterium</taxon>
    </lineage>
</organism>
<evidence type="ECO:0000313" key="2">
    <source>
        <dbReference type="Proteomes" id="UP000321960"/>
    </source>
</evidence>
<comment type="caution">
    <text evidence="1">The sequence shown here is derived from an EMBL/GenBank/DDBJ whole genome shotgun (WGS) entry which is preliminary data.</text>
</comment>
<sequence>MFNQAAHAEPEEKQGVPFPNWLTVDPLLDGTLEAPTLRRRWQGMSDIDDPFTNEQLTELALMQAENTAQTGKALVATAHQAIAGLVLNALLLHELGRLGVVDHDTLRAEAVERARSIQPPEVGASVAQVIKTIFDGEAPTAQGAELTSINGNQTDAKH</sequence>
<dbReference type="Proteomes" id="UP000321960">
    <property type="component" value="Unassembled WGS sequence"/>
</dbReference>
<proteinExistence type="predicted"/>
<protein>
    <submittedName>
        <fullName evidence="1">Uncharacterized protein</fullName>
    </submittedName>
</protein>